<dbReference type="GO" id="GO:0008234">
    <property type="term" value="F:cysteine-type peptidase activity"/>
    <property type="evidence" value="ECO:0007669"/>
    <property type="project" value="InterPro"/>
</dbReference>
<keyword evidence="7" id="KW-1185">Reference proteome</keyword>
<feature type="compositionally biased region" description="Basic residues" evidence="4">
    <location>
        <begin position="96"/>
        <end position="114"/>
    </location>
</feature>
<feature type="compositionally biased region" description="Basic and acidic residues" evidence="4">
    <location>
        <begin position="57"/>
        <end position="71"/>
    </location>
</feature>
<evidence type="ECO:0000256" key="4">
    <source>
        <dbReference type="SAM" id="MobiDB-lite"/>
    </source>
</evidence>
<protein>
    <recommendedName>
        <fullName evidence="5">Ubiquitin-like protease family profile domain-containing protein</fullName>
    </recommendedName>
</protein>
<dbReference type="Proteomes" id="UP000289738">
    <property type="component" value="Chromosome B10"/>
</dbReference>
<dbReference type="AlphaFoldDB" id="A0A444X4I4"/>
<reference evidence="6 7" key="1">
    <citation type="submission" date="2019-01" db="EMBL/GenBank/DDBJ databases">
        <title>Sequencing of cultivated peanut Arachis hypogaea provides insights into genome evolution and oil improvement.</title>
        <authorList>
            <person name="Chen X."/>
        </authorList>
    </citation>
    <scope>NUCLEOTIDE SEQUENCE [LARGE SCALE GENOMIC DNA]</scope>
    <source>
        <strain evidence="7">cv. Fuhuasheng</strain>
        <tissue evidence="6">Leaves</tissue>
    </source>
</reference>
<feature type="compositionally biased region" description="Basic residues" evidence="4">
    <location>
        <begin position="1"/>
        <end position="11"/>
    </location>
</feature>
<dbReference type="Gene3D" id="3.40.395.10">
    <property type="entry name" value="Adenoviral Proteinase, Chain A"/>
    <property type="match status" value="1"/>
</dbReference>
<dbReference type="SUPFAM" id="SSF54001">
    <property type="entry name" value="Cysteine proteinases"/>
    <property type="match status" value="1"/>
</dbReference>
<dbReference type="Pfam" id="PF02902">
    <property type="entry name" value="Peptidase_C48"/>
    <property type="match status" value="1"/>
</dbReference>
<evidence type="ECO:0000313" key="6">
    <source>
        <dbReference type="EMBL" id="RYQ84573.1"/>
    </source>
</evidence>
<evidence type="ECO:0000256" key="2">
    <source>
        <dbReference type="ARBA" id="ARBA00022670"/>
    </source>
</evidence>
<keyword evidence="2" id="KW-0645">Protease</keyword>
<evidence type="ECO:0000256" key="3">
    <source>
        <dbReference type="ARBA" id="ARBA00022801"/>
    </source>
</evidence>
<feature type="compositionally biased region" description="Polar residues" evidence="4">
    <location>
        <begin position="32"/>
        <end position="43"/>
    </location>
</feature>
<dbReference type="InterPro" id="IPR003653">
    <property type="entry name" value="Peptidase_C48_C"/>
</dbReference>
<feature type="domain" description="Ubiquitin-like protease family profile" evidence="5">
    <location>
        <begin position="312"/>
        <end position="482"/>
    </location>
</feature>
<evidence type="ECO:0000256" key="1">
    <source>
        <dbReference type="ARBA" id="ARBA00005234"/>
    </source>
</evidence>
<sequence length="602" mass="68733">MQGTGKKKKKQSSSEAVNERGRCKRTRKDTDQSPSTQGATTPHPSYKKAKKSSSKAVNEKAGCKRPFKDTDQSPSIQGKTTSQPSYKEADKESKTGTRRKLPVCKSRSRHGTKKAVARENLAGSNAALLVVPDYDDDDDVSLVRRIRLFQQQPPPHDLKQADPVFKGNHNSHQEANTDLKKGSPQTPPAALITLLYASLLYISYPCHCPEFEQVLNSVEQGCETNAIIMHPLQTVLPNKSSYHTPSPGRPSFSLSLTQFEKTPTPSPLHSIHPTLKKIKLGENKEEQIRTWIVISSLDKDQDLAKYEGRDYMVLQRKDFWTLKPRSWVNSCVIQWMCYSLNDTDSSRFKRDFYCVCLGILRPIYDGLSPSFGEDTRFFDKAVAAKRNRWLFSYCWRGHWWVYAFEVNAKRIVILDSLHSAPEDNKRDKLDAYVERLCEDMASIAIPGFVRTPYGPARFYARVPKQPNNFDCGMYIIKFIESWIEDHELYEWDDSLSSYRMELMLDIICGPHNALIHQLVSLLNERVKPVRRNAPRNKKKDVSSPYTAPSTRSLIERVEGLLKGECAKGGRSCLLRISYNKLNYQILLSLLTDDMLRDLFLSH</sequence>
<proteinExistence type="inferred from homology"/>
<evidence type="ECO:0000259" key="5">
    <source>
        <dbReference type="PROSITE" id="PS50600"/>
    </source>
</evidence>
<dbReference type="PROSITE" id="PS50600">
    <property type="entry name" value="ULP_PROTEASE"/>
    <property type="match status" value="1"/>
</dbReference>
<comment type="similarity">
    <text evidence="1">Belongs to the peptidase C48 family.</text>
</comment>
<comment type="caution">
    <text evidence="6">The sequence shown here is derived from an EMBL/GenBank/DDBJ whole genome shotgun (WGS) entry which is preliminary data.</text>
</comment>
<name>A0A444X4I4_ARAHY</name>
<dbReference type="EMBL" id="SDMP01000020">
    <property type="protein sequence ID" value="RYQ84573.1"/>
    <property type="molecule type" value="Genomic_DNA"/>
</dbReference>
<organism evidence="6 7">
    <name type="scientific">Arachis hypogaea</name>
    <name type="common">Peanut</name>
    <dbReference type="NCBI Taxonomy" id="3818"/>
    <lineage>
        <taxon>Eukaryota</taxon>
        <taxon>Viridiplantae</taxon>
        <taxon>Streptophyta</taxon>
        <taxon>Embryophyta</taxon>
        <taxon>Tracheophyta</taxon>
        <taxon>Spermatophyta</taxon>
        <taxon>Magnoliopsida</taxon>
        <taxon>eudicotyledons</taxon>
        <taxon>Gunneridae</taxon>
        <taxon>Pentapetalae</taxon>
        <taxon>rosids</taxon>
        <taxon>fabids</taxon>
        <taxon>Fabales</taxon>
        <taxon>Fabaceae</taxon>
        <taxon>Papilionoideae</taxon>
        <taxon>50 kb inversion clade</taxon>
        <taxon>dalbergioids sensu lato</taxon>
        <taxon>Dalbergieae</taxon>
        <taxon>Pterocarpus clade</taxon>
        <taxon>Arachis</taxon>
    </lineage>
</organism>
<keyword evidence="3" id="KW-0378">Hydrolase</keyword>
<feature type="compositionally biased region" description="Polar residues" evidence="4">
    <location>
        <begin position="72"/>
        <end position="85"/>
    </location>
</feature>
<dbReference type="GO" id="GO:0006508">
    <property type="term" value="P:proteolysis"/>
    <property type="evidence" value="ECO:0007669"/>
    <property type="project" value="UniProtKB-KW"/>
</dbReference>
<evidence type="ECO:0000313" key="7">
    <source>
        <dbReference type="Proteomes" id="UP000289738"/>
    </source>
</evidence>
<accession>A0A444X4I4</accession>
<gene>
    <name evidence="6" type="ORF">Ahy_B10g103991</name>
</gene>
<dbReference type="InterPro" id="IPR038765">
    <property type="entry name" value="Papain-like_cys_pep_sf"/>
</dbReference>
<feature type="region of interest" description="Disordered" evidence="4">
    <location>
        <begin position="1"/>
        <end position="114"/>
    </location>
</feature>